<dbReference type="EMBL" id="NBIV01000097">
    <property type="protein sequence ID" value="PXF44229.1"/>
    <property type="molecule type" value="Genomic_DNA"/>
</dbReference>
<organism evidence="1 2">
    <name type="scientific">Gracilariopsis chorda</name>
    <dbReference type="NCBI Taxonomy" id="448386"/>
    <lineage>
        <taxon>Eukaryota</taxon>
        <taxon>Rhodophyta</taxon>
        <taxon>Florideophyceae</taxon>
        <taxon>Rhodymeniophycidae</taxon>
        <taxon>Gracilariales</taxon>
        <taxon>Gracilariaceae</taxon>
        <taxon>Gracilariopsis</taxon>
    </lineage>
</organism>
<name>A0A2V3IQ81_9FLOR</name>
<dbReference type="OrthoDB" id="10314247at2759"/>
<evidence type="ECO:0000313" key="1">
    <source>
        <dbReference type="EMBL" id="PXF44229.1"/>
    </source>
</evidence>
<proteinExistence type="predicted"/>
<evidence type="ECO:0000313" key="2">
    <source>
        <dbReference type="Proteomes" id="UP000247409"/>
    </source>
</evidence>
<accession>A0A2V3IQ81</accession>
<dbReference type="Proteomes" id="UP000247409">
    <property type="component" value="Unassembled WGS sequence"/>
</dbReference>
<comment type="caution">
    <text evidence="1">The sequence shown here is derived from an EMBL/GenBank/DDBJ whole genome shotgun (WGS) entry which is preliminary data.</text>
</comment>
<gene>
    <name evidence="1" type="ORF">BWQ96_06010</name>
</gene>
<protein>
    <submittedName>
        <fullName evidence="1">Uncharacterized protein</fullName>
    </submittedName>
</protein>
<keyword evidence="2" id="KW-1185">Reference proteome</keyword>
<reference evidence="1 2" key="1">
    <citation type="journal article" date="2018" name="Mol. Biol. Evol.">
        <title>Analysis of the draft genome of the red seaweed Gracilariopsis chorda provides insights into genome size evolution in Rhodophyta.</title>
        <authorList>
            <person name="Lee J."/>
            <person name="Yang E.C."/>
            <person name="Graf L."/>
            <person name="Yang J.H."/>
            <person name="Qiu H."/>
            <person name="Zel Zion U."/>
            <person name="Chan C.X."/>
            <person name="Stephens T.G."/>
            <person name="Weber A.P.M."/>
            <person name="Boo G.H."/>
            <person name="Boo S.M."/>
            <person name="Kim K.M."/>
            <person name="Shin Y."/>
            <person name="Jung M."/>
            <person name="Lee S.J."/>
            <person name="Yim H.S."/>
            <person name="Lee J.H."/>
            <person name="Bhattacharya D."/>
            <person name="Yoon H.S."/>
        </authorList>
    </citation>
    <scope>NUCLEOTIDE SEQUENCE [LARGE SCALE GENOMIC DNA]</scope>
    <source>
        <strain evidence="1 2">SKKU-2015</strain>
        <tissue evidence="1">Whole body</tissue>
    </source>
</reference>
<dbReference type="AlphaFoldDB" id="A0A2V3IQ81"/>
<sequence>MPFFSSYITSLDHYVAGLYPYEKALGPVCLTNSELDNFKAFENASLVYGEIDKLHEVDPELFYLPPSMVSDSQLMSLTHDEQSLVDGVWDFTLEALENPPSSIVDLVRSVLPPGLKILYDPESQTVCERFLAFKQSIPENKLVTSNYFIADVVATVIRAHMLGVPDNYSLSILHHAVAFVFNGIRCERLQNEQLKVSLVYLSFYNEAFRIYTASKDLSEVPQIPVSLVQELLSDDIRILSSFHSWGRLEHIFYDGSVMKKVHISDKIFATEILSEITDSLSIPLPSPEASETSSTHGISLHPAYRSVYTCAEAYFAYPSTPATSMSECCADICLDPALYQSVGITSTSECCGYCNEESCPLDSSNPLSQLAPIHLEPYGYVPPTTTPIDI</sequence>